<organism evidence="2 3">
    <name type="scientific">Microbulbifer variabilis</name>
    <dbReference type="NCBI Taxonomy" id="266805"/>
    <lineage>
        <taxon>Bacteria</taxon>
        <taxon>Pseudomonadati</taxon>
        <taxon>Pseudomonadota</taxon>
        <taxon>Gammaproteobacteria</taxon>
        <taxon>Cellvibrionales</taxon>
        <taxon>Microbulbiferaceae</taxon>
        <taxon>Microbulbifer</taxon>
    </lineage>
</organism>
<dbReference type="RefSeq" id="WP_252082124.1">
    <property type="nucleotide sequence ID" value="NZ_CP092418.1"/>
</dbReference>
<evidence type="ECO:0000313" key="3">
    <source>
        <dbReference type="Proteomes" id="UP001055658"/>
    </source>
</evidence>
<gene>
    <name evidence="2" type="ORF">MJO52_13205</name>
</gene>
<feature type="region of interest" description="Disordered" evidence="1">
    <location>
        <begin position="14"/>
        <end position="33"/>
    </location>
</feature>
<dbReference type="Proteomes" id="UP001055658">
    <property type="component" value="Chromosome"/>
</dbReference>
<sequence length="284" mass="32763">MKKLLRKLTFTPSTEDISDGKVSHSQILPQSSPPPPKIYFSHVPKCAGSSVYLSLKKDIYTPHRLGEFDIKLQESKYAADILETSMMSVRETVLAYNLSIKSNFFGRGHCFCRPNLIRNFYHEWNFLTVLRDPIERWISLYVYNSFKESKWSKNTLPLNKYIQSNKGIVAGQTFLYYFSNLSLTRNPSPADYIEQALSNLQQFSIVGTTKHLHLLANQVSEDFKVNLNIPQINISPNSELAQQIKSETGTLKKIEKICEYDIELYNRFLDNLGPIYSKKTQRNT</sequence>
<accession>A0ABY4V6Y6</accession>
<evidence type="ECO:0000313" key="2">
    <source>
        <dbReference type="EMBL" id="USD20035.1"/>
    </source>
</evidence>
<dbReference type="SUPFAM" id="SSF52540">
    <property type="entry name" value="P-loop containing nucleoside triphosphate hydrolases"/>
    <property type="match status" value="1"/>
</dbReference>
<evidence type="ECO:0000256" key="1">
    <source>
        <dbReference type="SAM" id="MobiDB-lite"/>
    </source>
</evidence>
<name>A0ABY4V6Y6_9GAMM</name>
<protein>
    <submittedName>
        <fullName evidence="2">Sulfotransferase family protein</fullName>
    </submittedName>
</protein>
<dbReference type="Gene3D" id="3.40.50.300">
    <property type="entry name" value="P-loop containing nucleotide triphosphate hydrolases"/>
    <property type="match status" value="1"/>
</dbReference>
<reference evidence="2" key="1">
    <citation type="submission" date="2022-02" db="EMBL/GenBank/DDBJ databases">
        <title>Coral-associated bacteria.</title>
        <authorList>
            <person name="Tang K."/>
            <person name="Wang X."/>
        </authorList>
    </citation>
    <scope>NUCLEOTIDE SEQUENCE</scope>
    <source>
        <strain evidence="2">SCSIO 43006</strain>
    </source>
</reference>
<proteinExistence type="predicted"/>
<dbReference type="InterPro" id="IPR027417">
    <property type="entry name" value="P-loop_NTPase"/>
</dbReference>
<keyword evidence="3" id="KW-1185">Reference proteome</keyword>
<dbReference type="EMBL" id="CP092418">
    <property type="protein sequence ID" value="USD20035.1"/>
    <property type="molecule type" value="Genomic_DNA"/>
</dbReference>